<dbReference type="AlphaFoldDB" id="A0A177SHA3"/>
<dbReference type="Proteomes" id="UP000077752">
    <property type="component" value="Unassembled WGS sequence"/>
</dbReference>
<dbReference type="EMBL" id="LUCV01000032">
    <property type="protein sequence ID" value="OAI88354.1"/>
    <property type="molecule type" value="Genomic_DNA"/>
</dbReference>
<dbReference type="InterPro" id="IPR004864">
    <property type="entry name" value="LEA_2"/>
</dbReference>
<sequence length="157" mass="18100">MATLARLLLFSLLLGLGGCASWFDSDWREPQVHLVRIETVKARLLQQHFILHLRIDNPNDSTLQVRGLSYAVRLNDMLLAEGDDGQWLRVDAHGSRMFRVEVRTNLWKHARPVAKMLRQHTPLHYRLEGTLRTGLFFARDLHLARSGEIIPGDIFPE</sequence>
<dbReference type="GO" id="GO:0009269">
    <property type="term" value="P:response to desiccation"/>
    <property type="evidence" value="ECO:0007669"/>
    <property type="project" value="InterPro"/>
</dbReference>
<dbReference type="InterPro" id="IPR013990">
    <property type="entry name" value="WHy-dom"/>
</dbReference>
<protein>
    <recommendedName>
        <fullName evidence="1">Water stress and hypersensitive response domain-containing protein</fullName>
    </recommendedName>
</protein>
<organism evidence="2 3">
    <name type="scientific">Pseudomonas putida</name>
    <name type="common">Arthrobacter siderocapsulatus</name>
    <dbReference type="NCBI Taxonomy" id="303"/>
    <lineage>
        <taxon>Bacteria</taxon>
        <taxon>Pseudomonadati</taxon>
        <taxon>Pseudomonadota</taxon>
        <taxon>Gammaproteobacteria</taxon>
        <taxon>Pseudomonadales</taxon>
        <taxon>Pseudomonadaceae</taxon>
        <taxon>Pseudomonas</taxon>
    </lineage>
</organism>
<dbReference type="Pfam" id="PF03168">
    <property type="entry name" value="LEA_2"/>
    <property type="match status" value="1"/>
</dbReference>
<proteinExistence type="predicted"/>
<gene>
    <name evidence="2" type="ORF">AYO28_23510</name>
</gene>
<dbReference type="PROSITE" id="PS51257">
    <property type="entry name" value="PROKAR_LIPOPROTEIN"/>
    <property type="match status" value="1"/>
</dbReference>
<evidence type="ECO:0000313" key="3">
    <source>
        <dbReference type="Proteomes" id="UP000077752"/>
    </source>
</evidence>
<name>A0A177SHA3_PSEPU</name>
<evidence type="ECO:0000259" key="1">
    <source>
        <dbReference type="SMART" id="SM00769"/>
    </source>
</evidence>
<evidence type="ECO:0000313" key="2">
    <source>
        <dbReference type="EMBL" id="OAI88354.1"/>
    </source>
</evidence>
<reference evidence="2 3" key="1">
    <citation type="submission" date="2016-03" db="EMBL/GenBank/DDBJ databases">
        <title>Draft Genome Assembly of Pseudomonas putida strain CBF10-2.</title>
        <authorList>
            <person name="Iyer R.S."/>
            <person name="Damania A."/>
        </authorList>
    </citation>
    <scope>NUCLEOTIDE SEQUENCE [LARGE SCALE GENOMIC DNA]</scope>
    <source>
        <strain evidence="2 3">CBF10-2</strain>
    </source>
</reference>
<dbReference type="Gene3D" id="2.60.40.1820">
    <property type="match status" value="1"/>
</dbReference>
<dbReference type="SMART" id="SM00769">
    <property type="entry name" value="WHy"/>
    <property type="match status" value="1"/>
</dbReference>
<comment type="caution">
    <text evidence="2">The sequence shown here is derived from an EMBL/GenBank/DDBJ whole genome shotgun (WGS) entry which is preliminary data.</text>
</comment>
<dbReference type="SUPFAM" id="SSF117070">
    <property type="entry name" value="LEA14-like"/>
    <property type="match status" value="1"/>
</dbReference>
<dbReference type="RefSeq" id="WP_064303721.1">
    <property type="nucleotide sequence ID" value="NZ_LUCV01000032.1"/>
</dbReference>
<accession>A0A177SHA3</accession>
<feature type="domain" description="Water stress and hypersensitive response" evidence="1">
    <location>
        <begin position="32"/>
        <end position="150"/>
    </location>
</feature>